<feature type="transmembrane region" description="Helical" evidence="2">
    <location>
        <begin position="289"/>
        <end position="312"/>
    </location>
</feature>
<dbReference type="STRING" id="45235.A0A2K3QFJ9"/>
<dbReference type="InterPro" id="IPR012472">
    <property type="entry name" value="MCP1_TM"/>
</dbReference>
<dbReference type="OrthoDB" id="10259513at2759"/>
<dbReference type="InterPro" id="IPR039960">
    <property type="entry name" value="MCP1"/>
</dbReference>
<proteinExistence type="predicted"/>
<organism evidence="4 5">
    <name type="scientific">Tolypocladium capitatum</name>
    <dbReference type="NCBI Taxonomy" id="45235"/>
    <lineage>
        <taxon>Eukaryota</taxon>
        <taxon>Fungi</taxon>
        <taxon>Dikarya</taxon>
        <taxon>Ascomycota</taxon>
        <taxon>Pezizomycotina</taxon>
        <taxon>Sordariomycetes</taxon>
        <taxon>Hypocreomycetidae</taxon>
        <taxon>Hypocreales</taxon>
        <taxon>Ophiocordycipitaceae</taxon>
        <taxon>Tolypocladium</taxon>
    </lineage>
</organism>
<dbReference type="PANTHER" id="PTHR38409">
    <property type="entry name" value="MDM10-COMPLEMENTING PROTEIN 1"/>
    <property type="match status" value="1"/>
</dbReference>
<feature type="domain" description="Mitochondrial adapter protein MCP1 transmembrane" evidence="3">
    <location>
        <begin position="199"/>
        <end position="315"/>
    </location>
</feature>
<dbReference type="Pfam" id="PF07950">
    <property type="entry name" value="MCP1_TM"/>
    <property type="match status" value="1"/>
</dbReference>
<keyword evidence="2" id="KW-0472">Membrane</keyword>
<keyword evidence="5" id="KW-1185">Reference proteome</keyword>
<comment type="caution">
    <text evidence="4">The sequence shown here is derived from an EMBL/GenBank/DDBJ whole genome shotgun (WGS) entry which is preliminary data.</text>
</comment>
<evidence type="ECO:0000256" key="1">
    <source>
        <dbReference type="SAM" id="MobiDB-lite"/>
    </source>
</evidence>
<evidence type="ECO:0000256" key="2">
    <source>
        <dbReference type="SAM" id="Phobius"/>
    </source>
</evidence>
<protein>
    <recommendedName>
        <fullName evidence="3">Mitochondrial adapter protein MCP1 transmembrane domain-containing protein</fullName>
    </recommendedName>
</protein>
<dbReference type="EMBL" id="NRSZ01000571">
    <property type="protein sequence ID" value="PNY26299.1"/>
    <property type="molecule type" value="Genomic_DNA"/>
</dbReference>
<keyword evidence="2" id="KW-1133">Transmembrane helix</keyword>
<sequence length="342" mass="36211">METPRRSETLVSLSQLDPSPMDTPSPPESDGELPLGPDEALEGSASGTRSGSTAGAPGLSGSGGHGASYYLTRIQRYSSYAMSIFTSLHLANVSLIPAVTRSVAGSETYLLMTREIYQTPVAEPLLVALPVLAHVGSGVALRLLRRWQNMKRYGGGTPGVYALRRLLRGGDAKSGFKGSGGVWPPLSYISMSGYAFTVFYSAHVLVNRVLPLAVEGDSSNIGLAYVAHGFARHPVAARIAYAGLIGVGCGHMVWGMAKWLGAAPSTRGWRGKESVAVDKWTKRQRRRKWLSIHGVALVVAAAWAVGGLGTVARGGPAEGWVAKVYDDLFARVGMRLFGELGG</sequence>
<feature type="transmembrane region" description="Helical" evidence="2">
    <location>
        <begin position="80"/>
        <end position="104"/>
    </location>
</feature>
<evidence type="ECO:0000313" key="5">
    <source>
        <dbReference type="Proteomes" id="UP000236621"/>
    </source>
</evidence>
<feature type="compositionally biased region" description="Low complexity" evidence="1">
    <location>
        <begin position="43"/>
        <end position="57"/>
    </location>
</feature>
<name>A0A2K3QFJ9_9HYPO</name>
<accession>A0A2K3QFJ9</accession>
<evidence type="ECO:0000313" key="4">
    <source>
        <dbReference type="EMBL" id="PNY26299.1"/>
    </source>
</evidence>
<gene>
    <name evidence="4" type="ORF">TCAP_03774</name>
</gene>
<dbReference type="AlphaFoldDB" id="A0A2K3QFJ9"/>
<feature type="transmembrane region" description="Helical" evidence="2">
    <location>
        <begin position="124"/>
        <end position="144"/>
    </location>
</feature>
<dbReference type="PANTHER" id="PTHR38409:SF1">
    <property type="entry name" value="MITOCHONDRIAL ADAPTER PROTEIN MCP1"/>
    <property type="match status" value="1"/>
</dbReference>
<reference evidence="4 5" key="1">
    <citation type="submission" date="2017-08" db="EMBL/GenBank/DDBJ databases">
        <title>Harnessing the power of phylogenomics to disentangle the directionality and signatures of interkingdom host jumping in the parasitic fungal genus Tolypocladium.</title>
        <authorList>
            <person name="Quandt C.A."/>
            <person name="Patterson W."/>
            <person name="Spatafora J.W."/>
        </authorList>
    </citation>
    <scope>NUCLEOTIDE SEQUENCE [LARGE SCALE GENOMIC DNA]</scope>
    <source>
        <strain evidence="4 5">CBS 113982</strain>
    </source>
</reference>
<evidence type="ECO:0000259" key="3">
    <source>
        <dbReference type="Pfam" id="PF07950"/>
    </source>
</evidence>
<keyword evidence="2" id="KW-0812">Transmembrane</keyword>
<dbReference type="GO" id="GO:0005741">
    <property type="term" value="C:mitochondrial outer membrane"/>
    <property type="evidence" value="ECO:0007669"/>
    <property type="project" value="TreeGrafter"/>
</dbReference>
<dbReference type="GO" id="GO:0007005">
    <property type="term" value="P:mitochondrion organization"/>
    <property type="evidence" value="ECO:0007669"/>
    <property type="project" value="TreeGrafter"/>
</dbReference>
<dbReference type="GO" id="GO:0055088">
    <property type="term" value="P:lipid homeostasis"/>
    <property type="evidence" value="ECO:0007669"/>
    <property type="project" value="InterPro"/>
</dbReference>
<feature type="region of interest" description="Disordered" evidence="1">
    <location>
        <begin position="1"/>
        <end position="59"/>
    </location>
</feature>
<dbReference type="Proteomes" id="UP000236621">
    <property type="component" value="Unassembled WGS sequence"/>
</dbReference>